<evidence type="ECO:0000313" key="1">
    <source>
        <dbReference type="EMBL" id="JAE00781.1"/>
    </source>
</evidence>
<protein>
    <submittedName>
        <fullName evidence="1">Uncharacterized protein</fullName>
    </submittedName>
</protein>
<organism evidence="1">
    <name type="scientific">Arundo donax</name>
    <name type="common">Giant reed</name>
    <name type="synonym">Donax arundinaceus</name>
    <dbReference type="NCBI Taxonomy" id="35708"/>
    <lineage>
        <taxon>Eukaryota</taxon>
        <taxon>Viridiplantae</taxon>
        <taxon>Streptophyta</taxon>
        <taxon>Embryophyta</taxon>
        <taxon>Tracheophyta</taxon>
        <taxon>Spermatophyta</taxon>
        <taxon>Magnoliopsida</taxon>
        <taxon>Liliopsida</taxon>
        <taxon>Poales</taxon>
        <taxon>Poaceae</taxon>
        <taxon>PACMAD clade</taxon>
        <taxon>Arundinoideae</taxon>
        <taxon>Arundineae</taxon>
        <taxon>Arundo</taxon>
    </lineage>
</organism>
<reference evidence="1" key="1">
    <citation type="submission" date="2014-09" db="EMBL/GenBank/DDBJ databases">
        <authorList>
            <person name="Magalhaes I.L.F."/>
            <person name="Oliveira U."/>
            <person name="Santos F.R."/>
            <person name="Vidigal T.H.D.A."/>
            <person name="Brescovit A.D."/>
            <person name="Santos A.J."/>
        </authorList>
    </citation>
    <scope>NUCLEOTIDE SEQUENCE</scope>
    <source>
        <tissue evidence="1">Shoot tissue taken approximately 20 cm above the soil surface</tissue>
    </source>
</reference>
<accession>A0A0A9ESB8</accession>
<proteinExistence type="predicted"/>
<reference evidence="1" key="2">
    <citation type="journal article" date="2015" name="Data Brief">
        <title>Shoot transcriptome of the giant reed, Arundo donax.</title>
        <authorList>
            <person name="Barrero R.A."/>
            <person name="Guerrero F.D."/>
            <person name="Moolhuijzen P."/>
            <person name="Goolsby J.A."/>
            <person name="Tidwell J."/>
            <person name="Bellgard S.E."/>
            <person name="Bellgard M.I."/>
        </authorList>
    </citation>
    <scope>NUCLEOTIDE SEQUENCE</scope>
    <source>
        <tissue evidence="1">Shoot tissue taken approximately 20 cm above the soil surface</tissue>
    </source>
</reference>
<name>A0A0A9ESB8_ARUDO</name>
<sequence length="85" mass="10047">MKLEVPLQAVLNLQPPLEYTKEIIDYKSLIRTLAVGMKTIIWSITHAHWPRPQQQNQQSSTLPVQPFRGLREDEVNHRLIFFLFH</sequence>
<dbReference type="EMBL" id="GBRH01197115">
    <property type="protein sequence ID" value="JAE00781.1"/>
    <property type="molecule type" value="Transcribed_RNA"/>
</dbReference>
<dbReference type="AlphaFoldDB" id="A0A0A9ESB8"/>